<proteinExistence type="predicted"/>
<sequence length="178" mass="19800">MNAAFLYSNRLLFVAGTPTLLNLELTDRARFAQLLNVAITSDWPPGEYDEGAMRFFIDQLISGQEEVIGWYNWYVITYPTATSPATLVAGAGYFGPPSSDGTVEIGYSVSKEWRRQGIATEIVSTLTAHAWKQPEIRRIIAHTLPSNEASIKALTKNGFYSFESDDPEKLCFELLPIA</sequence>
<dbReference type="InterPro" id="IPR000182">
    <property type="entry name" value="GNAT_dom"/>
</dbReference>
<dbReference type="Proteomes" id="UP000598820">
    <property type="component" value="Unassembled WGS sequence"/>
</dbReference>
<comment type="caution">
    <text evidence="2">The sequence shown here is derived from an EMBL/GenBank/DDBJ whole genome shotgun (WGS) entry which is preliminary data.</text>
</comment>
<dbReference type="InterPro" id="IPR051531">
    <property type="entry name" value="N-acetyltransferase"/>
</dbReference>
<reference evidence="2" key="1">
    <citation type="submission" date="2020-09" db="EMBL/GenBank/DDBJ databases">
        <authorList>
            <person name="Kim M.K."/>
        </authorList>
    </citation>
    <scope>NUCLEOTIDE SEQUENCE</scope>
    <source>
        <strain evidence="2">BT702</strain>
    </source>
</reference>
<gene>
    <name evidence="2" type="ORF">IC229_05355</name>
</gene>
<organism evidence="2 3">
    <name type="scientific">Spirosoma profusum</name>
    <dbReference type="NCBI Taxonomy" id="2771354"/>
    <lineage>
        <taxon>Bacteria</taxon>
        <taxon>Pseudomonadati</taxon>
        <taxon>Bacteroidota</taxon>
        <taxon>Cytophagia</taxon>
        <taxon>Cytophagales</taxon>
        <taxon>Cytophagaceae</taxon>
        <taxon>Spirosoma</taxon>
    </lineage>
</organism>
<name>A0A926XXX6_9BACT</name>
<dbReference type="GO" id="GO:0016747">
    <property type="term" value="F:acyltransferase activity, transferring groups other than amino-acyl groups"/>
    <property type="evidence" value="ECO:0007669"/>
    <property type="project" value="InterPro"/>
</dbReference>
<keyword evidence="3" id="KW-1185">Reference proteome</keyword>
<feature type="domain" description="N-acetyltransferase" evidence="1">
    <location>
        <begin position="18"/>
        <end position="178"/>
    </location>
</feature>
<dbReference type="Pfam" id="PF13302">
    <property type="entry name" value="Acetyltransf_3"/>
    <property type="match status" value="1"/>
</dbReference>
<evidence type="ECO:0000313" key="3">
    <source>
        <dbReference type="Proteomes" id="UP000598820"/>
    </source>
</evidence>
<dbReference type="PANTHER" id="PTHR43792:SF13">
    <property type="entry name" value="ACETYLTRANSFERASE"/>
    <property type="match status" value="1"/>
</dbReference>
<dbReference type="PROSITE" id="PS51186">
    <property type="entry name" value="GNAT"/>
    <property type="match status" value="1"/>
</dbReference>
<dbReference type="AlphaFoldDB" id="A0A926XXX6"/>
<dbReference type="Gene3D" id="3.40.630.30">
    <property type="match status" value="1"/>
</dbReference>
<dbReference type="RefSeq" id="WP_190885909.1">
    <property type="nucleotide sequence ID" value="NZ_JACWZY010000003.1"/>
</dbReference>
<dbReference type="EMBL" id="JACWZY010000003">
    <property type="protein sequence ID" value="MBD2700052.1"/>
    <property type="molecule type" value="Genomic_DNA"/>
</dbReference>
<protein>
    <submittedName>
        <fullName evidence="2">GNAT family N-acetyltransferase</fullName>
    </submittedName>
</protein>
<dbReference type="InterPro" id="IPR016181">
    <property type="entry name" value="Acyl_CoA_acyltransferase"/>
</dbReference>
<accession>A0A926XXX6</accession>
<dbReference type="CDD" id="cd04301">
    <property type="entry name" value="NAT_SF"/>
    <property type="match status" value="1"/>
</dbReference>
<dbReference type="SUPFAM" id="SSF55729">
    <property type="entry name" value="Acyl-CoA N-acyltransferases (Nat)"/>
    <property type="match status" value="1"/>
</dbReference>
<evidence type="ECO:0000313" key="2">
    <source>
        <dbReference type="EMBL" id="MBD2700052.1"/>
    </source>
</evidence>
<evidence type="ECO:0000259" key="1">
    <source>
        <dbReference type="PROSITE" id="PS51186"/>
    </source>
</evidence>
<dbReference type="PANTHER" id="PTHR43792">
    <property type="entry name" value="GNAT FAMILY, PUTATIVE (AFU_ORTHOLOGUE AFUA_3G00765)-RELATED-RELATED"/>
    <property type="match status" value="1"/>
</dbReference>